<feature type="repeat" description="TPR" evidence="3">
    <location>
        <begin position="165"/>
        <end position="198"/>
    </location>
</feature>
<feature type="signal peptide" evidence="4">
    <location>
        <begin position="1"/>
        <end position="20"/>
    </location>
</feature>
<proteinExistence type="predicted"/>
<evidence type="ECO:0000313" key="5">
    <source>
        <dbReference type="EMBL" id="RIJ31414.1"/>
    </source>
</evidence>
<dbReference type="RefSeq" id="WP_119452909.1">
    <property type="nucleotide sequence ID" value="NZ_QWGA01000003.1"/>
</dbReference>
<keyword evidence="2 3" id="KW-0802">TPR repeat</keyword>
<keyword evidence="6" id="KW-1185">Reference proteome</keyword>
<keyword evidence="1" id="KW-0677">Repeat</keyword>
<evidence type="ECO:0000256" key="3">
    <source>
        <dbReference type="PROSITE-ProRule" id="PRU00339"/>
    </source>
</evidence>
<reference evidence="5 6" key="1">
    <citation type="submission" date="2018-08" db="EMBL/GenBank/DDBJ databases">
        <title>Henriciella mobilis sp. nov., isolated from seawater.</title>
        <authorList>
            <person name="Cheng H."/>
            <person name="Wu Y.-H."/>
            <person name="Xu X.-W."/>
            <person name="Guo L.-L."/>
        </authorList>
    </citation>
    <scope>NUCLEOTIDE SEQUENCE [LARGE SCALE GENOMIC DNA]</scope>
    <source>
        <strain evidence="5 6">CCUG67844</strain>
    </source>
</reference>
<dbReference type="EMBL" id="QWGA01000003">
    <property type="protein sequence ID" value="RIJ31414.1"/>
    <property type="molecule type" value="Genomic_DNA"/>
</dbReference>
<gene>
    <name evidence="5" type="ORF">D1222_03930</name>
</gene>
<dbReference type="OrthoDB" id="8480494at2"/>
<evidence type="ECO:0000256" key="1">
    <source>
        <dbReference type="ARBA" id="ARBA00022737"/>
    </source>
</evidence>
<dbReference type="AlphaFoldDB" id="A0A399RM94"/>
<dbReference type="PANTHER" id="PTHR44858:SF1">
    <property type="entry name" value="UDP-N-ACETYLGLUCOSAMINE--PEPTIDE N-ACETYLGLUCOSAMINYLTRANSFERASE SPINDLY-RELATED"/>
    <property type="match status" value="1"/>
</dbReference>
<keyword evidence="4" id="KW-0732">Signal</keyword>
<dbReference type="InterPro" id="IPR011990">
    <property type="entry name" value="TPR-like_helical_dom_sf"/>
</dbReference>
<organism evidence="5 6">
    <name type="scientific">Henriciella algicola</name>
    <dbReference type="NCBI Taxonomy" id="1608422"/>
    <lineage>
        <taxon>Bacteria</taxon>
        <taxon>Pseudomonadati</taxon>
        <taxon>Pseudomonadota</taxon>
        <taxon>Alphaproteobacteria</taxon>
        <taxon>Hyphomonadales</taxon>
        <taxon>Hyphomonadaceae</taxon>
        <taxon>Henriciella</taxon>
    </lineage>
</organism>
<dbReference type="Proteomes" id="UP000265845">
    <property type="component" value="Unassembled WGS sequence"/>
</dbReference>
<name>A0A399RM94_9PROT</name>
<dbReference type="SUPFAM" id="SSF48452">
    <property type="entry name" value="TPR-like"/>
    <property type="match status" value="1"/>
</dbReference>
<dbReference type="Pfam" id="PF13431">
    <property type="entry name" value="TPR_17"/>
    <property type="match status" value="1"/>
</dbReference>
<accession>A0A399RM94</accession>
<dbReference type="InterPro" id="IPR050498">
    <property type="entry name" value="Ycf3"/>
</dbReference>
<protein>
    <submittedName>
        <fullName evidence="5">Uncharacterized protein</fullName>
    </submittedName>
</protein>
<dbReference type="Gene3D" id="1.25.40.10">
    <property type="entry name" value="Tetratricopeptide repeat domain"/>
    <property type="match status" value="1"/>
</dbReference>
<evidence type="ECO:0000256" key="4">
    <source>
        <dbReference type="SAM" id="SignalP"/>
    </source>
</evidence>
<feature type="chain" id="PRO_5017338852" evidence="4">
    <location>
        <begin position="21"/>
        <end position="218"/>
    </location>
</feature>
<comment type="caution">
    <text evidence="5">The sequence shown here is derived from an EMBL/GenBank/DDBJ whole genome shotgun (WGS) entry which is preliminary data.</text>
</comment>
<sequence length="218" mass="23250">MSAFIALLIAALPVAQSSTADIVRAERERLNECLALADDDAELALEESLAWIGEGARPAARYCNAIALIGLGEYRDAAVRLEELANAPDAGGLGDRAVYLAQSGNAWLVAGYPDAAIVALTNSLKIEPQDPGVLTDRAAAYLGTDQYELAQADLDEALALVPNSVDALQMRAQLFLENGDYDAAEDDINRALLLDRENINTLVLRGDIREAKRLAAEG</sequence>
<dbReference type="PANTHER" id="PTHR44858">
    <property type="entry name" value="TETRATRICOPEPTIDE REPEAT PROTEIN 6"/>
    <property type="match status" value="1"/>
</dbReference>
<evidence type="ECO:0000256" key="2">
    <source>
        <dbReference type="ARBA" id="ARBA00022803"/>
    </source>
</evidence>
<feature type="repeat" description="TPR" evidence="3">
    <location>
        <begin position="131"/>
        <end position="164"/>
    </location>
</feature>
<dbReference type="SMART" id="SM00028">
    <property type="entry name" value="TPR"/>
    <property type="match status" value="3"/>
</dbReference>
<dbReference type="InterPro" id="IPR019734">
    <property type="entry name" value="TPR_rpt"/>
</dbReference>
<evidence type="ECO:0000313" key="6">
    <source>
        <dbReference type="Proteomes" id="UP000265845"/>
    </source>
</evidence>
<dbReference type="PROSITE" id="PS50005">
    <property type="entry name" value="TPR"/>
    <property type="match status" value="2"/>
</dbReference>